<feature type="compositionally biased region" description="Low complexity" evidence="1">
    <location>
        <begin position="15"/>
        <end position="24"/>
    </location>
</feature>
<dbReference type="Proteomes" id="UP000800235">
    <property type="component" value="Unassembled WGS sequence"/>
</dbReference>
<gene>
    <name evidence="2" type="ORF">EJ08DRAFT_469289</name>
</gene>
<organism evidence="2 3">
    <name type="scientific">Tothia fuscella</name>
    <dbReference type="NCBI Taxonomy" id="1048955"/>
    <lineage>
        <taxon>Eukaryota</taxon>
        <taxon>Fungi</taxon>
        <taxon>Dikarya</taxon>
        <taxon>Ascomycota</taxon>
        <taxon>Pezizomycotina</taxon>
        <taxon>Dothideomycetes</taxon>
        <taxon>Pleosporomycetidae</taxon>
        <taxon>Venturiales</taxon>
        <taxon>Cylindrosympodiaceae</taxon>
        <taxon>Tothia</taxon>
    </lineage>
</organism>
<feature type="compositionally biased region" description="Low complexity" evidence="1">
    <location>
        <begin position="108"/>
        <end position="128"/>
    </location>
</feature>
<evidence type="ECO:0000313" key="3">
    <source>
        <dbReference type="Proteomes" id="UP000800235"/>
    </source>
</evidence>
<dbReference type="EMBL" id="MU007016">
    <property type="protein sequence ID" value="KAF2434511.1"/>
    <property type="molecule type" value="Genomic_DNA"/>
</dbReference>
<feature type="compositionally biased region" description="Basic and acidic residues" evidence="1">
    <location>
        <begin position="37"/>
        <end position="53"/>
    </location>
</feature>
<feature type="region of interest" description="Disordered" evidence="1">
    <location>
        <begin position="87"/>
        <end position="128"/>
    </location>
</feature>
<feature type="compositionally biased region" description="Polar residues" evidence="1">
    <location>
        <begin position="1"/>
        <end position="14"/>
    </location>
</feature>
<name>A0A9P4U2F6_9PEZI</name>
<sequence length="252" mass="28629">MWTISQAAKVQSSAQPQRPTTQQRPEWRPNHQVNKIQRHDLSTKPEYGAPRDRQVNWGWNKRERYAPLNEWAMSLLPYQRASSEAQLTRFEEVEEEESPSFQHQQSTPRKPLLLLPAPPLSRSSISPPSKSLAPVPLHINKEQTQAIVSQLPFPRLLSAAKSNPVSLSSTISIIETFQSGSPLFMPDLTFPLSSMSTKRSFDEIGSFGFSNSDRYVPSVYERSVDGSYADSMVSTIVPSLCEWEFVGRRMYM</sequence>
<evidence type="ECO:0000256" key="1">
    <source>
        <dbReference type="SAM" id="MobiDB-lite"/>
    </source>
</evidence>
<reference evidence="2" key="1">
    <citation type="journal article" date="2020" name="Stud. Mycol.">
        <title>101 Dothideomycetes genomes: a test case for predicting lifestyles and emergence of pathogens.</title>
        <authorList>
            <person name="Haridas S."/>
            <person name="Albert R."/>
            <person name="Binder M."/>
            <person name="Bloem J."/>
            <person name="Labutti K."/>
            <person name="Salamov A."/>
            <person name="Andreopoulos B."/>
            <person name="Baker S."/>
            <person name="Barry K."/>
            <person name="Bills G."/>
            <person name="Bluhm B."/>
            <person name="Cannon C."/>
            <person name="Castanera R."/>
            <person name="Culley D."/>
            <person name="Daum C."/>
            <person name="Ezra D."/>
            <person name="Gonzalez J."/>
            <person name="Henrissat B."/>
            <person name="Kuo A."/>
            <person name="Liang C."/>
            <person name="Lipzen A."/>
            <person name="Lutzoni F."/>
            <person name="Magnuson J."/>
            <person name="Mondo S."/>
            <person name="Nolan M."/>
            <person name="Ohm R."/>
            <person name="Pangilinan J."/>
            <person name="Park H.-J."/>
            <person name="Ramirez L."/>
            <person name="Alfaro M."/>
            <person name="Sun H."/>
            <person name="Tritt A."/>
            <person name="Yoshinaga Y."/>
            <person name="Zwiers L.-H."/>
            <person name="Turgeon B."/>
            <person name="Goodwin S."/>
            <person name="Spatafora J."/>
            <person name="Crous P."/>
            <person name="Grigoriev I."/>
        </authorList>
    </citation>
    <scope>NUCLEOTIDE SEQUENCE</scope>
    <source>
        <strain evidence="2">CBS 130266</strain>
    </source>
</reference>
<feature type="region of interest" description="Disordered" evidence="1">
    <location>
        <begin position="1"/>
        <end position="53"/>
    </location>
</feature>
<dbReference type="AlphaFoldDB" id="A0A9P4U2F6"/>
<proteinExistence type="predicted"/>
<accession>A0A9P4U2F6</accession>
<comment type="caution">
    <text evidence="2">The sequence shown here is derived from an EMBL/GenBank/DDBJ whole genome shotgun (WGS) entry which is preliminary data.</text>
</comment>
<evidence type="ECO:0000313" key="2">
    <source>
        <dbReference type="EMBL" id="KAF2434511.1"/>
    </source>
</evidence>
<keyword evidence="3" id="KW-1185">Reference proteome</keyword>
<protein>
    <submittedName>
        <fullName evidence="2">Uncharacterized protein</fullName>
    </submittedName>
</protein>